<dbReference type="PANTHER" id="PTHR43349:SF93">
    <property type="entry name" value="ISOFLAVONE REDUCTASE HOMOLOG P3-RELATED"/>
    <property type="match status" value="1"/>
</dbReference>
<organism evidence="2">
    <name type="scientific">Vannella robusta</name>
    <dbReference type="NCBI Taxonomy" id="1487602"/>
    <lineage>
        <taxon>Eukaryota</taxon>
        <taxon>Amoebozoa</taxon>
        <taxon>Discosea</taxon>
        <taxon>Flabellinia</taxon>
        <taxon>Vannellidae</taxon>
        <taxon>Vannella</taxon>
    </lineage>
</organism>
<dbReference type="InterPro" id="IPR036291">
    <property type="entry name" value="NAD(P)-bd_dom_sf"/>
</dbReference>
<dbReference type="InterPro" id="IPR050608">
    <property type="entry name" value="NmrA-type/Isoflavone_red_sf"/>
</dbReference>
<proteinExistence type="predicted"/>
<sequence length="304" mass="34155">MVQTVCVIGAAGQVGKPFVDELLEMKHRVKLIARHSKPIYTSFEERGAELFVMEDLADVEAITKVLEGCDAVVCTVPGNDEVITKLEPIWLQAAVNAKVSRFVPTEFGCHTHALKYGDGVLFDKKKNFQQKMFDSGLGWTLVYTGGFHDYFLPNLRFFDKITTFGDKDIPIYSHSVEDVGRITARVVTDPRTMNKCVQINYCSLSQNEMLSMLKKHHGDDFEFEHFDSDTIIRLKEQAGDGISAKKGAESDRERWGINYVIYVLGKLASFTDDTLTATELYPDFVPKTPEAAISDATFVFPDNK</sequence>
<gene>
    <name evidence="2" type="ORF">VSP0166_LOCUS9725</name>
</gene>
<dbReference type="PANTHER" id="PTHR43349">
    <property type="entry name" value="PINORESINOL REDUCTASE-RELATED"/>
    <property type="match status" value="1"/>
</dbReference>
<dbReference type="AlphaFoldDB" id="A0A7S4I9R8"/>
<protein>
    <recommendedName>
        <fullName evidence="1">NmrA-like domain-containing protein</fullName>
    </recommendedName>
</protein>
<dbReference type="SUPFAM" id="SSF51735">
    <property type="entry name" value="NAD(P)-binding Rossmann-fold domains"/>
    <property type="match status" value="1"/>
</dbReference>
<reference evidence="2" key="1">
    <citation type="submission" date="2021-01" db="EMBL/GenBank/DDBJ databases">
        <authorList>
            <person name="Corre E."/>
            <person name="Pelletier E."/>
            <person name="Niang G."/>
            <person name="Scheremetjew M."/>
            <person name="Finn R."/>
            <person name="Kale V."/>
            <person name="Holt S."/>
            <person name="Cochrane G."/>
            <person name="Meng A."/>
            <person name="Brown T."/>
            <person name="Cohen L."/>
        </authorList>
    </citation>
    <scope>NUCLEOTIDE SEQUENCE</scope>
    <source>
        <strain evidence="2">DIVA3 518/3/11/1/6</strain>
    </source>
</reference>
<dbReference type="EMBL" id="HBKP01013677">
    <property type="protein sequence ID" value="CAE2222553.1"/>
    <property type="molecule type" value="Transcribed_RNA"/>
</dbReference>
<dbReference type="Gene3D" id="3.40.50.720">
    <property type="entry name" value="NAD(P)-binding Rossmann-like Domain"/>
    <property type="match status" value="1"/>
</dbReference>
<name>A0A7S4I9R8_9EUKA</name>
<feature type="domain" description="NmrA-like" evidence="1">
    <location>
        <begin position="3"/>
        <end position="229"/>
    </location>
</feature>
<dbReference type="Pfam" id="PF05368">
    <property type="entry name" value="NmrA"/>
    <property type="match status" value="1"/>
</dbReference>
<evidence type="ECO:0000313" key="2">
    <source>
        <dbReference type="EMBL" id="CAE2222553.1"/>
    </source>
</evidence>
<evidence type="ECO:0000259" key="1">
    <source>
        <dbReference type="Pfam" id="PF05368"/>
    </source>
</evidence>
<dbReference type="Gene3D" id="3.90.25.10">
    <property type="entry name" value="UDP-galactose 4-epimerase, domain 1"/>
    <property type="match status" value="1"/>
</dbReference>
<dbReference type="InterPro" id="IPR008030">
    <property type="entry name" value="NmrA-like"/>
</dbReference>
<accession>A0A7S4I9R8</accession>